<sequence length="273" mass="31438">MSYGATLQKEAMHILKLTSRTFYIPIKLLNPTLRETVGSAYLCMRAIDEIEDHEELPSDTKQHLLRSTSRLLQTKFDPHAYQQLLKPYEHLLPEVTLRLHDWLNVCPAGVIDKVKESTSIMADGMAKWVEKDWIVKTKEDLDDYTYYVAGLVGVMLSDIWEWYDGTKTDRDLAIGYGRGLQAVNMLRNQDEDAERGVHFIPDGWGRKEMFNYANVHLEMADEYIQFIDTKNILLFCKIPLALAKKTLKALSKGEEKMGRAEVESTVNEILKNH</sequence>
<dbReference type="EMBL" id="LDJR01000028">
    <property type="protein sequence ID" value="OAK73918.1"/>
    <property type="molecule type" value="Genomic_DNA"/>
</dbReference>
<comment type="caution">
    <text evidence="1">The sequence shown here is derived from an EMBL/GenBank/DDBJ whole genome shotgun (WGS) entry which is preliminary data.</text>
</comment>
<dbReference type="RefSeq" id="WP_057988521.1">
    <property type="nucleotide sequence ID" value="NZ_JAGGKH010000003.1"/>
</dbReference>
<dbReference type="PANTHER" id="PTHR11626:SF2">
    <property type="entry name" value="SQUALENE SYNTHASE"/>
    <property type="match status" value="1"/>
</dbReference>
<dbReference type="InterPro" id="IPR002060">
    <property type="entry name" value="Squ/phyt_synthse"/>
</dbReference>
<evidence type="ECO:0000313" key="2">
    <source>
        <dbReference type="Proteomes" id="UP000077881"/>
    </source>
</evidence>
<dbReference type="Proteomes" id="UP000077881">
    <property type="component" value="Unassembled WGS sequence"/>
</dbReference>
<dbReference type="PATRIC" id="fig|217031.6.peg.1227"/>
<name>A0A178A497_9BACI</name>
<protein>
    <submittedName>
        <fullName evidence="1">Phytoene synthase</fullName>
    </submittedName>
</protein>
<dbReference type="PANTHER" id="PTHR11626">
    <property type="entry name" value="FARNESYL-DIPHOSPHATE FARNESYLTRANSFERASE"/>
    <property type="match status" value="1"/>
</dbReference>
<keyword evidence="2" id="KW-1185">Reference proteome</keyword>
<organism evidence="1 2">
    <name type="scientific">Lederbergia galactosidilytica</name>
    <dbReference type="NCBI Taxonomy" id="217031"/>
    <lineage>
        <taxon>Bacteria</taxon>
        <taxon>Bacillati</taxon>
        <taxon>Bacillota</taxon>
        <taxon>Bacilli</taxon>
        <taxon>Bacillales</taxon>
        <taxon>Bacillaceae</taxon>
        <taxon>Lederbergia</taxon>
    </lineage>
</organism>
<dbReference type="InterPro" id="IPR008949">
    <property type="entry name" value="Isoprenoid_synthase_dom_sf"/>
</dbReference>
<accession>A0A178A497</accession>
<dbReference type="InterPro" id="IPR044844">
    <property type="entry name" value="Trans_IPPS_euk-type"/>
</dbReference>
<evidence type="ECO:0000313" key="1">
    <source>
        <dbReference type="EMBL" id="OAK73918.1"/>
    </source>
</evidence>
<dbReference type="Gene3D" id="1.10.600.10">
    <property type="entry name" value="Farnesyl Diphosphate Synthase"/>
    <property type="match status" value="1"/>
</dbReference>
<dbReference type="STRING" id="217031.ABB05_05685"/>
<dbReference type="AlphaFoldDB" id="A0A178A497"/>
<dbReference type="GO" id="GO:0051996">
    <property type="term" value="F:squalene synthase [NAD(P)H] activity"/>
    <property type="evidence" value="ECO:0007669"/>
    <property type="project" value="InterPro"/>
</dbReference>
<dbReference type="GO" id="GO:0045338">
    <property type="term" value="P:farnesyl diphosphate metabolic process"/>
    <property type="evidence" value="ECO:0007669"/>
    <property type="project" value="InterPro"/>
</dbReference>
<dbReference type="SUPFAM" id="SSF48576">
    <property type="entry name" value="Terpenoid synthases"/>
    <property type="match status" value="1"/>
</dbReference>
<dbReference type="Pfam" id="PF00494">
    <property type="entry name" value="SQS_PSY"/>
    <property type="match status" value="1"/>
</dbReference>
<gene>
    <name evidence="1" type="ORF">ABB05_05685</name>
</gene>
<proteinExistence type="predicted"/>
<reference evidence="1 2" key="1">
    <citation type="submission" date="2015-05" db="EMBL/GenBank/DDBJ databases">
        <title>Comparison of genome.</title>
        <authorList>
            <person name="Zheng Z."/>
            <person name="Sun M."/>
        </authorList>
    </citation>
    <scope>NUCLEOTIDE SEQUENCE [LARGE SCALE GENOMIC DNA]</scope>
    <source>
        <strain evidence="1 2">G25-74</strain>
    </source>
</reference>